<protein>
    <submittedName>
        <fullName evidence="2">BTB/POZ domain-containing protein 9-like protein</fullName>
    </submittedName>
</protein>
<dbReference type="Gene3D" id="3.30.710.10">
    <property type="entry name" value="Potassium Channel Kv1.1, Chain A"/>
    <property type="match status" value="1"/>
</dbReference>
<dbReference type="InterPro" id="IPR011705">
    <property type="entry name" value="BACK"/>
</dbReference>
<dbReference type="GO" id="GO:0005737">
    <property type="term" value="C:cytoplasm"/>
    <property type="evidence" value="ECO:0007669"/>
    <property type="project" value="TreeGrafter"/>
</dbReference>
<dbReference type="SUPFAM" id="SSF54695">
    <property type="entry name" value="POZ domain"/>
    <property type="match status" value="1"/>
</dbReference>
<dbReference type="Gene3D" id="1.25.40.420">
    <property type="match status" value="1"/>
</dbReference>
<accession>A0A443RX63</accession>
<organism evidence="2 3">
    <name type="scientific">Leptotrombidium deliense</name>
    <dbReference type="NCBI Taxonomy" id="299467"/>
    <lineage>
        <taxon>Eukaryota</taxon>
        <taxon>Metazoa</taxon>
        <taxon>Ecdysozoa</taxon>
        <taxon>Arthropoda</taxon>
        <taxon>Chelicerata</taxon>
        <taxon>Arachnida</taxon>
        <taxon>Acari</taxon>
        <taxon>Acariformes</taxon>
        <taxon>Trombidiformes</taxon>
        <taxon>Prostigmata</taxon>
        <taxon>Anystina</taxon>
        <taxon>Parasitengona</taxon>
        <taxon>Trombiculoidea</taxon>
        <taxon>Trombiculidae</taxon>
        <taxon>Leptotrombidium</taxon>
    </lineage>
</organism>
<dbReference type="InterPro" id="IPR052407">
    <property type="entry name" value="BTB_POZ_domain_cont_9"/>
</dbReference>
<dbReference type="PROSITE" id="PS50097">
    <property type="entry name" value="BTB"/>
    <property type="match status" value="1"/>
</dbReference>
<dbReference type="InterPro" id="IPR011333">
    <property type="entry name" value="SKP1/BTB/POZ_sf"/>
</dbReference>
<sequence length="328" mass="37595">MALSTNGGIDNLRKLYSEGKYSDVTFVVEDEAFKVHKMILASSCPYFDAMLFGETNESKMKTIRLNNTPKIAFKLAIQYIYTSEIIEDDLNQEAVFELLCLANEYMYPQLVKYALSRIDLSNLNLDVLPDILDIAIKFELDEFKEKCLQKFDSSAEAVVGSENIFTKLSLELVRTLLSRDTFAANETNIFRAIIKWFNVNGKPNEWKSLVKQIRWNFITVADLLSEMNGSRILKFEDYSSIDSSFPNTHRNASQCCDICEKAEHVECIDACYVEVKNASSKRQISKNEADGRNGVWLLGVMPPSKSVYNTISLDFDYHEKCTFELRIW</sequence>
<dbReference type="InterPro" id="IPR000210">
    <property type="entry name" value="BTB/POZ_dom"/>
</dbReference>
<feature type="domain" description="BTB" evidence="1">
    <location>
        <begin position="22"/>
        <end position="89"/>
    </location>
</feature>
<evidence type="ECO:0000259" key="1">
    <source>
        <dbReference type="PROSITE" id="PS50097"/>
    </source>
</evidence>
<proteinExistence type="predicted"/>
<dbReference type="SMART" id="SM00225">
    <property type="entry name" value="BTB"/>
    <property type="match status" value="1"/>
</dbReference>
<dbReference type="STRING" id="299467.A0A443RX63"/>
<gene>
    <name evidence="2" type="ORF">B4U80_03996</name>
</gene>
<dbReference type="OrthoDB" id="10051363at2759"/>
<dbReference type="SMART" id="SM00875">
    <property type="entry name" value="BACK"/>
    <property type="match status" value="1"/>
</dbReference>
<evidence type="ECO:0000313" key="2">
    <source>
        <dbReference type="EMBL" id="RWS19840.1"/>
    </source>
</evidence>
<dbReference type="PANTHER" id="PTHR46306">
    <property type="entry name" value="BTB/POZ DOMAIN-CONTAINING PROTEIN 9"/>
    <property type="match status" value="1"/>
</dbReference>
<dbReference type="PANTHER" id="PTHR46306:SF1">
    <property type="entry name" value="BTB_POZ DOMAIN-CONTAINING PROTEIN 9"/>
    <property type="match status" value="1"/>
</dbReference>
<dbReference type="Pfam" id="PF00651">
    <property type="entry name" value="BTB"/>
    <property type="match status" value="1"/>
</dbReference>
<keyword evidence="3" id="KW-1185">Reference proteome</keyword>
<dbReference type="AlphaFoldDB" id="A0A443RX63"/>
<dbReference type="VEuPathDB" id="VectorBase:LDEU012200"/>
<dbReference type="Pfam" id="PF07707">
    <property type="entry name" value="BACK"/>
    <property type="match status" value="1"/>
</dbReference>
<dbReference type="EMBL" id="NCKV01022335">
    <property type="protein sequence ID" value="RWS19840.1"/>
    <property type="molecule type" value="Genomic_DNA"/>
</dbReference>
<dbReference type="Proteomes" id="UP000288716">
    <property type="component" value="Unassembled WGS sequence"/>
</dbReference>
<comment type="caution">
    <text evidence="2">The sequence shown here is derived from an EMBL/GenBank/DDBJ whole genome shotgun (WGS) entry which is preliminary data.</text>
</comment>
<evidence type="ECO:0000313" key="3">
    <source>
        <dbReference type="Proteomes" id="UP000288716"/>
    </source>
</evidence>
<name>A0A443RX63_9ACAR</name>
<reference evidence="2 3" key="1">
    <citation type="journal article" date="2018" name="Gigascience">
        <title>Genomes of trombidid mites reveal novel predicted allergens and laterally-transferred genes associated with secondary metabolism.</title>
        <authorList>
            <person name="Dong X."/>
            <person name="Chaisiri K."/>
            <person name="Xia D."/>
            <person name="Armstrong S.D."/>
            <person name="Fang Y."/>
            <person name="Donnelly M.J."/>
            <person name="Kadowaki T."/>
            <person name="McGarry J.W."/>
            <person name="Darby A.C."/>
            <person name="Makepeace B.L."/>
        </authorList>
    </citation>
    <scope>NUCLEOTIDE SEQUENCE [LARGE SCALE GENOMIC DNA]</scope>
    <source>
        <strain evidence="2">UoL-UT</strain>
    </source>
</reference>